<dbReference type="InterPro" id="IPR002645">
    <property type="entry name" value="STAS_dom"/>
</dbReference>
<dbReference type="EMBL" id="FNOY01000015">
    <property type="protein sequence ID" value="SDY02946.1"/>
    <property type="molecule type" value="Genomic_DNA"/>
</dbReference>
<sequence>MTDGLENSVSVADDQLIVDGPILFENVMRVMQAGVVRIGGRRLEVDFTHVTEVDSSAVSMLLEWLRTAQAKGCQLRLVNLPENLRSLIKLYDVVDLLPLDDRNPS</sequence>
<proteinExistence type="predicted"/>
<accession>A0A1H3GI16</accession>
<evidence type="ECO:0000259" key="1">
    <source>
        <dbReference type="PROSITE" id="PS50801"/>
    </source>
</evidence>
<dbReference type="Proteomes" id="UP000198640">
    <property type="component" value="Unassembled WGS sequence"/>
</dbReference>
<dbReference type="AlphaFoldDB" id="A0A1H3GI16"/>
<dbReference type="STRING" id="44576.SAMN05421881_101539"/>
<dbReference type="PROSITE" id="PS50801">
    <property type="entry name" value="STAS"/>
    <property type="match status" value="1"/>
</dbReference>
<dbReference type="Gene3D" id="3.30.750.24">
    <property type="entry name" value="STAS domain"/>
    <property type="match status" value="1"/>
</dbReference>
<dbReference type="CDD" id="cd07043">
    <property type="entry name" value="STAS_anti-anti-sigma_factors"/>
    <property type="match status" value="1"/>
</dbReference>
<reference evidence="2 3" key="1">
    <citation type="submission" date="2016-10" db="EMBL/GenBank/DDBJ databases">
        <authorList>
            <person name="de Groot N.N."/>
        </authorList>
    </citation>
    <scope>NUCLEOTIDE SEQUENCE [LARGE SCALE GENOMIC DNA]</scope>
    <source>
        <strain evidence="2 3">Nm1</strain>
    </source>
</reference>
<evidence type="ECO:0000313" key="2">
    <source>
        <dbReference type="EMBL" id="SDY02946.1"/>
    </source>
</evidence>
<keyword evidence="3" id="KW-1185">Reference proteome</keyword>
<protein>
    <submittedName>
        <fullName evidence="2">Phospholipid transport system transporter-binding protein</fullName>
    </submittedName>
</protein>
<gene>
    <name evidence="2" type="ORF">SAMN05421881_101539</name>
</gene>
<dbReference type="InterPro" id="IPR036513">
    <property type="entry name" value="STAS_dom_sf"/>
</dbReference>
<organism evidence="2 3">
    <name type="scientific">Nitrosomonas halophila</name>
    <dbReference type="NCBI Taxonomy" id="44576"/>
    <lineage>
        <taxon>Bacteria</taxon>
        <taxon>Pseudomonadati</taxon>
        <taxon>Pseudomonadota</taxon>
        <taxon>Betaproteobacteria</taxon>
        <taxon>Nitrosomonadales</taxon>
        <taxon>Nitrosomonadaceae</taxon>
        <taxon>Nitrosomonas</taxon>
    </lineage>
</organism>
<dbReference type="InterPro" id="IPR058548">
    <property type="entry name" value="MlaB-like_STAS"/>
</dbReference>
<feature type="domain" description="STAS" evidence="1">
    <location>
        <begin position="16"/>
        <end position="105"/>
    </location>
</feature>
<dbReference type="Pfam" id="PF13466">
    <property type="entry name" value="STAS_2"/>
    <property type="match status" value="1"/>
</dbReference>
<name>A0A1H3GI16_9PROT</name>
<evidence type="ECO:0000313" key="3">
    <source>
        <dbReference type="Proteomes" id="UP000198640"/>
    </source>
</evidence>
<dbReference type="SUPFAM" id="SSF52091">
    <property type="entry name" value="SpoIIaa-like"/>
    <property type="match status" value="1"/>
</dbReference>